<organism evidence="1 2">
    <name type="scientific">Kitasatospora phosalacinea</name>
    <dbReference type="NCBI Taxonomy" id="2065"/>
    <lineage>
        <taxon>Bacteria</taxon>
        <taxon>Bacillati</taxon>
        <taxon>Actinomycetota</taxon>
        <taxon>Actinomycetes</taxon>
        <taxon>Kitasatosporales</taxon>
        <taxon>Streptomycetaceae</taxon>
        <taxon>Kitasatospora</taxon>
    </lineage>
</organism>
<comment type="caution">
    <text evidence="1">The sequence shown here is derived from an EMBL/GenBank/DDBJ whole genome shotgun (WGS) entry which is preliminary data.</text>
</comment>
<accession>A0A9W6V499</accession>
<gene>
    <name evidence="1" type="ORF">Kpho02_75710</name>
</gene>
<dbReference type="EMBL" id="BSSA01000051">
    <property type="protein sequence ID" value="GLW75274.1"/>
    <property type="molecule type" value="Genomic_DNA"/>
</dbReference>
<name>A0A9W6V499_9ACTN</name>
<dbReference type="AlphaFoldDB" id="A0A9W6V499"/>
<sequence length="60" mass="6500">MACTRAARRAGGEDGEVLTGVLDGSTSYVQFARRVPTVDRWHGHLAYTTLRHLTLCAGTP</sequence>
<proteinExistence type="predicted"/>
<reference evidence="1" key="1">
    <citation type="submission" date="2023-02" db="EMBL/GenBank/DDBJ databases">
        <title>Kitasatospora phosalacinea NBRC 14627.</title>
        <authorList>
            <person name="Ichikawa N."/>
            <person name="Sato H."/>
            <person name="Tonouchi N."/>
        </authorList>
    </citation>
    <scope>NUCLEOTIDE SEQUENCE</scope>
    <source>
        <strain evidence="1">NBRC 14627</strain>
    </source>
</reference>
<evidence type="ECO:0000313" key="2">
    <source>
        <dbReference type="Proteomes" id="UP001165041"/>
    </source>
</evidence>
<evidence type="ECO:0000313" key="1">
    <source>
        <dbReference type="EMBL" id="GLW75274.1"/>
    </source>
</evidence>
<dbReference type="Proteomes" id="UP001165041">
    <property type="component" value="Unassembled WGS sequence"/>
</dbReference>
<protein>
    <submittedName>
        <fullName evidence="1">Uncharacterized protein</fullName>
    </submittedName>
</protein>